<evidence type="ECO:0000313" key="1">
    <source>
        <dbReference type="EMBL" id="MPM67805.1"/>
    </source>
</evidence>
<proteinExistence type="predicted"/>
<reference evidence="1" key="1">
    <citation type="submission" date="2019-08" db="EMBL/GenBank/DDBJ databases">
        <authorList>
            <person name="Kucharzyk K."/>
            <person name="Murdoch R.W."/>
            <person name="Higgins S."/>
            <person name="Loffler F."/>
        </authorList>
    </citation>
    <scope>NUCLEOTIDE SEQUENCE</scope>
</reference>
<gene>
    <name evidence="1" type="ORF">SDC9_114730</name>
</gene>
<sequence length="200" mass="21933">MITLHLTRADDYGGVYLPLPASPAEIGEAWAALDNISEDVASTRIVGAVSNIWGIGQYLKKAEVNNSGEFKKLNRIAELTRGLDRDQCYLFEGALNAESVNSLDNVIAIGERLDQYLLLSGVTTDRELGAYLVETGVMPFEENVQPYLDYTRIGIEYYANHGGSYGIGGYVLRRDSAEQALQDIVDAHQDHQVLGGMEMG</sequence>
<comment type="caution">
    <text evidence="1">The sequence shown here is derived from an EMBL/GenBank/DDBJ whole genome shotgun (WGS) entry which is preliminary data.</text>
</comment>
<organism evidence="1">
    <name type="scientific">bioreactor metagenome</name>
    <dbReference type="NCBI Taxonomy" id="1076179"/>
    <lineage>
        <taxon>unclassified sequences</taxon>
        <taxon>metagenomes</taxon>
        <taxon>ecological metagenomes</taxon>
    </lineage>
</organism>
<dbReference type="AlphaFoldDB" id="A0A645BR69"/>
<dbReference type="EMBL" id="VSSQ01021902">
    <property type="protein sequence ID" value="MPM67805.1"/>
    <property type="molecule type" value="Genomic_DNA"/>
</dbReference>
<name>A0A645BR69_9ZZZZ</name>
<accession>A0A645BR69</accession>
<evidence type="ECO:0008006" key="2">
    <source>
        <dbReference type="Google" id="ProtNLM"/>
    </source>
</evidence>
<protein>
    <recommendedName>
        <fullName evidence="2">Antirestriction protein ArdA</fullName>
    </recommendedName>
</protein>